<dbReference type="GO" id="GO:0006171">
    <property type="term" value="P:cAMP biosynthetic process"/>
    <property type="evidence" value="ECO:0007669"/>
    <property type="project" value="TreeGrafter"/>
</dbReference>
<proteinExistence type="predicted"/>
<dbReference type="PANTHER" id="PTHR43081:SF19">
    <property type="entry name" value="PH-SENSITIVE ADENYLATE CYCLASE RV1264"/>
    <property type="match status" value="1"/>
</dbReference>
<organism evidence="2 3">
    <name type="scientific">Bradyrhizobium erythrophlei</name>
    <dbReference type="NCBI Taxonomy" id="1437360"/>
    <lineage>
        <taxon>Bacteria</taxon>
        <taxon>Pseudomonadati</taxon>
        <taxon>Pseudomonadota</taxon>
        <taxon>Alphaproteobacteria</taxon>
        <taxon>Hyphomicrobiales</taxon>
        <taxon>Nitrobacteraceae</taxon>
        <taxon>Bradyrhizobium</taxon>
    </lineage>
</organism>
<accession>A0A1H5F7R4</accession>
<dbReference type="InterPro" id="IPR029787">
    <property type="entry name" value="Nucleotide_cyclase"/>
</dbReference>
<dbReference type="PROSITE" id="PS50125">
    <property type="entry name" value="GUANYLATE_CYCLASE_2"/>
    <property type="match status" value="1"/>
</dbReference>
<dbReference type="Proteomes" id="UP000198992">
    <property type="component" value="Unassembled WGS sequence"/>
</dbReference>
<dbReference type="Gene3D" id="3.40.50.10610">
    <property type="entry name" value="ABC-type transport auxiliary lipoprotein component"/>
    <property type="match status" value="1"/>
</dbReference>
<dbReference type="SUPFAM" id="SSF55073">
    <property type="entry name" value="Nucleotide cyclase"/>
    <property type="match status" value="1"/>
</dbReference>
<dbReference type="InterPro" id="IPR011990">
    <property type="entry name" value="TPR-like_helical_dom_sf"/>
</dbReference>
<dbReference type="Gene3D" id="3.30.70.1230">
    <property type="entry name" value="Nucleotide cyclase"/>
    <property type="match status" value="1"/>
</dbReference>
<dbReference type="SMART" id="SM00028">
    <property type="entry name" value="TPR"/>
    <property type="match status" value="4"/>
</dbReference>
<dbReference type="CDD" id="cd07302">
    <property type="entry name" value="CHD"/>
    <property type="match status" value="1"/>
</dbReference>
<dbReference type="Gene3D" id="1.25.40.10">
    <property type="entry name" value="Tetratricopeptide repeat domain"/>
    <property type="match status" value="1"/>
</dbReference>
<dbReference type="PANTHER" id="PTHR43081">
    <property type="entry name" value="ADENYLATE CYCLASE, TERMINAL-DIFFERENTIATION SPECIFIC-RELATED"/>
    <property type="match status" value="1"/>
</dbReference>
<dbReference type="GO" id="GO:0004016">
    <property type="term" value="F:adenylate cyclase activity"/>
    <property type="evidence" value="ECO:0007669"/>
    <property type="project" value="UniProtKB-ARBA"/>
</dbReference>
<sequence>MLRRLAVILAADVVGFSALMEENEEGTVARVTQLRTEVIEPSLHEEHGRLIKTTGDGFLAEFASPMAALRSAITIQEEVSRLTLPLQLRIGLNLGDVIIQDDGDVYGEGVNIAARLEGLCEPGVILVSEKLYSEVVRKIDVRFEDRGELKLKNIGKPIRAYSVGKGLQSSGPVVVTLEATPSIAVLPFNNMSSDPEQDFFADGITEDIITELSRFKGLLVIARNSTFTYKGKPVDIKKIGAELGVKYVLEGSVRRAGQRVRINAQLINVETGGHIWAERYDGDLVGIFDLQDDITKRVVATLQTELIFLEGSLIDRTASAGLDIWTANKKAWREFYGLNRDSLEKSRDLARQMTVDFPASPEGYKLLSLVTSHIIFMGFASNAEELKSEAEQAIRTALKLSVNDEHVYWGLGIVFGTLNDRVDEAIGALQRSIEINPNFSLGYGTLGTILAYGGRAQESIETTKFAIKLNPKDPSIFFRYTVLSISHFLLADYSEAAKWARSSIERKPDYWVAHALLTASLQIVGKTSEAATACCALLAALPRLSITSMPIQPVRPKAAQKLFHHALTEAGLPSSS</sequence>
<feature type="domain" description="Guanylate cyclase" evidence="1">
    <location>
        <begin position="7"/>
        <end position="117"/>
    </location>
</feature>
<dbReference type="InterPro" id="IPR050697">
    <property type="entry name" value="Adenylyl/Guanylyl_Cyclase_3/4"/>
</dbReference>
<dbReference type="Pfam" id="PF00211">
    <property type="entry name" value="Guanylate_cyc"/>
    <property type="match status" value="1"/>
</dbReference>
<evidence type="ECO:0000259" key="1">
    <source>
        <dbReference type="PROSITE" id="PS50125"/>
    </source>
</evidence>
<dbReference type="InterPro" id="IPR001054">
    <property type="entry name" value="A/G_cyclase"/>
</dbReference>
<evidence type="ECO:0000313" key="3">
    <source>
        <dbReference type="Proteomes" id="UP000198992"/>
    </source>
</evidence>
<reference evidence="2 3" key="1">
    <citation type="submission" date="2016-10" db="EMBL/GenBank/DDBJ databases">
        <authorList>
            <person name="de Groot N.N."/>
        </authorList>
    </citation>
    <scope>NUCLEOTIDE SEQUENCE [LARGE SCALE GENOMIC DNA]</scope>
    <source>
        <strain evidence="2 3">MT12</strain>
    </source>
</reference>
<protein>
    <submittedName>
        <fullName evidence="2">Adenylate cyclase</fullName>
    </submittedName>
</protein>
<name>A0A1H5F7R4_9BRAD</name>
<dbReference type="EMBL" id="FNTH01000001">
    <property type="protein sequence ID" value="SED99432.1"/>
    <property type="molecule type" value="Genomic_DNA"/>
</dbReference>
<dbReference type="InterPro" id="IPR019734">
    <property type="entry name" value="TPR_rpt"/>
</dbReference>
<dbReference type="SMART" id="SM00044">
    <property type="entry name" value="CYCc"/>
    <property type="match status" value="1"/>
</dbReference>
<dbReference type="GO" id="GO:0035556">
    <property type="term" value="P:intracellular signal transduction"/>
    <property type="evidence" value="ECO:0007669"/>
    <property type="project" value="InterPro"/>
</dbReference>
<dbReference type="AlphaFoldDB" id="A0A1H5F7R4"/>
<gene>
    <name evidence="2" type="ORF">SAMN05444164_6545</name>
</gene>
<evidence type="ECO:0000313" key="2">
    <source>
        <dbReference type="EMBL" id="SED99432.1"/>
    </source>
</evidence>
<dbReference type="SUPFAM" id="SSF48452">
    <property type="entry name" value="TPR-like"/>
    <property type="match status" value="1"/>
</dbReference>